<dbReference type="Gene3D" id="2.102.10.10">
    <property type="entry name" value="Rieske [2Fe-2S] iron-sulphur domain"/>
    <property type="match status" value="1"/>
</dbReference>
<evidence type="ECO:0000313" key="23">
    <source>
        <dbReference type="EMBL" id="VAW90984.1"/>
    </source>
</evidence>
<keyword evidence="8 21" id="KW-0812">Transmembrane</keyword>
<comment type="subcellular location">
    <subcellularLocation>
        <location evidence="2">Cell membrane</location>
        <topology evidence="2">Single-pass membrane protein</topology>
    </subcellularLocation>
</comment>
<evidence type="ECO:0000256" key="3">
    <source>
        <dbReference type="ARBA" id="ARBA00011649"/>
    </source>
</evidence>
<dbReference type="PANTHER" id="PTHR10134">
    <property type="entry name" value="CYTOCHROME B-C1 COMPLEX SUBUNIT RIESKE, MITOCHONDRIAL"/>
    <property type="match status" value="1"/>
</dbReference>
<comment type="subunit">
    <text evidence="3">The main subunits of complex b-c1 are: cytochrome b, cytochrome c1 and the Rieske protein.</text>
</comment>
<dbReference type="Pfam" id="PF10399">
    <property type="entry name" value="UCR_Fe-S_N"/>
    <property type="match status" value="1"/>
</dbReference>
<name>A0A3B1AB75_9ZZZZ</name>
<evidence type="ECO:0000256" key="4">
    <source>
        <dbReference type="ARBA" id="ARBA00012951"/>
    </source>
</evidence>
<dbReference type="InterPro" id="IPR005805">
    <property type="entry name" value="Rieske_Fe-S_prot_C"/>
</dbReference>
<dbReference type="PROSITE" id="PS51318">
    <property type="entry name" value="TAT"/>
    <property type="match status" value="1"/>
</dbReference>
<keyword evidence="12" id="KW-0249">Electron transport</keyword>
<evidence type="ECO:0000256" key="13">
    <source>
        <dbReference type="ARBA" id="ARBA00022989"/>
    </source>
</evidence>
<evidence type="ECO:0000256" key="10">
    <source>
        <dbReference type="ARBA" id="ARBA00022723"/>
    </source>
</evidence>
<keyword evidence="6" id="KW-0813">Transport</keyword>
<dbReference type="InterPro" id="IPR014349">
    <property type="entry name" value="Rieske_Fe-S_prot"/>
</dbReference>
<gene>
    <name evidence="23" type="ORF">MNBD_GAMMA22-3018</name>
</gene>
<keyword evidence="14" id="KW-0408">Iron</keyword>
<evidence type="ECO:0000256" key="2">
    <source>
        <dbReference type="ARBA" id="ARBA00004162"/>
    </source>
</evidence>
<reference evidence="23" key="1">
    <citation type="submission" date="2018-06" db="EMBL/GenBank/DDBJ databases">
        <authorList>
            <person name="Zhirakovskaya E."/>
        </authorList>
    </citation>
    <scope>NUCLEOTIDE SEQUENCE</scope>
</reference>
<organism evidence="23">
    <name type="scientific">hydrothermal vent metagenome</name>
    <dbReference type="NCBI Taxonomy" id="652676"/>
    <lineage>
        <taxon>unclassified sequences</taxon>
        <taxon>metagenomes</taxon>
        <taxon>ecological metagenomes</taxon>
    </lineage>
</organism>
<evidence type="ECO:0000256" key="21">
    <source>
        <dbReference type="SAM" id="Phobius"/>
    </source>
</evidence>
<keyword evidence="10" id="KW-0479">Metal-binding</keyword>
<proteinExistence type="predicted"/>
<sequence>MTATITTIDKSRRRFLVKTSTVIGAVGSGIIAVPFIASMSPSARARSAGAPVEVDISRLAYNQQITIEWRGKPVWVLRRNKDMLKRLEQQTLLQQLRDPDSQKNQQPIYAKNNYRAINSEYLVVIGICTHLGCVPTFRPELAPKDLGALWPGGYFCPCHGSKFDLAGRVFKGVPAPTNLVIPPYHFMSDTVIKIGEDKMKTA</sequence>
<evidence type="ECO:0000256" key="12">
    <source>
        <dbReference type="ARBA" id="ARBA00022982"/>
    </source>
</evidence>
<dbReference type="Pfam" id="PF00355">
    <property type="entry name" value="Rieske"/>
    <property type="match status" value="1"/>
</dbReference>
<feature type="transmembrane region" description="Helical" evidence="21">
    <location>
        <begin position="15"/>
        <end position="37"/>
    </location>
</feature>
<dbReference type="InterPro" id="IPR019470">
    <property type="entry name" value="Ubiq_cytC_Rdtase_Fe-S_su_TAT"/>
</dbReference>
<dbReference type="InterPro" id="IPR006311">
    <property type="entry name" value="TAT_signal"/>
</dbReference>
<dbReference type="GO" id="GO:0016491">
    <property type="term" value="F:oxidoreductase activity"/>
    <property type="evidence" value="ECO:0007669"/>
    <property type="project" value="UniProtKB-KW"/>
</dbReference>
<evidence type="ECO:0000256" key="17">
    <source>
        <dbReference type="ARBA" id="ARBA00023157"/>
    </source>
</evidence>
<evidence type="ECO:0000256" key="1">
    <source>
        <dbReference type="ARBA" id="ARBA00002444"/>
    </source>
</evidence>
<keyword evidence="13 21" id="KW-1133">Transmembrane helix</keyword>
<evidence type="ECO:0000256" key="19">
    <source>
        <dbReference type="ARBA" id="ARBA00032409"/>
    </source>
</evidence>
<dbReference type="GO" id="GO:0005886">
    <property type="term" value="C:plasma membrane"/>
    <property type="evidence" value="ECO:0007669"/>
    <property type="project" value="UniProtKB-SubCell"/>
</dbReference>
<dbReference type="PROSITE" id="PS51296">
    <property type="entry name" value="RIESKE"/>
    <property type="match status" value="1"/>
</dbReference>
<comment type="catalytic activity">
    <reaction evidence="18">
        <text>a quinol + 2 Fe(III)-[cytochrome c](out) = a quinone + 2 Fe(II)-[cytochrome c](out) + 2 H(+)(out)</text>
        <dbReference type="Rhea" id="RHEA:11484"/>
        <dbReference type="Rhea" id="RHEA-COMP:10350"/>
        <dbReference type="Rhea" id="RHEA-COMP:14399"/>
        <dbReference type="ChEBI" id="CHEBI:15378"/>
        <dbReference type="ChEBI" id="CHEBI:24646"/>
        <dbReference type="ChEBI" id="CHEBI:29033"/>
        <dbReference type="ChEBI" id="CHEBI:29034"/>
        <dbReference type="ChEBI" id="CHEBI:132124"/>
        <dbReference type="EC" id="7.1.1.8"/>
    </reaction>
</comment>
<evidence type="ECO:0000256" key="9">
    <source>
        <dbReference type="ARBA" id="ARBA00022714"/>
    </source>
</evidence>
<dbReference type="GO" id="GO:0008121">
    <property type="term" value="F:quinol-cytochrome-c reductase activity"/>
    <property type="evidence" value="ECO:0007669"/>
    <property type="project" value="UniProtKB-EC"/>
</dbReference>
<dbReference type="NCBIfam" id="TIGR01416">
    <property type="entry name" value="Rieske_proteo"/>
    <property type="match status" value="1"/>
</dbReference>
<evidence type="ECO:0000256" key="14">
    <source>
        <dbReference type="ARBA" id="ARBA00023004"/>
    </source>
</evidence>
<keyword evidence="15" id="KW-0411">Iron-sulfur</keyword>
<evidence type="ECO:0000256" key="7">
    <source>
        <dbReference type="ARBA" id="ARBA00022475"/>
    </source>
</evidence>
<keyword evidence="9" id="KW-0001">2Fe-2S</keyword>
<dbReference type="InterPro" id="IPR006317">
    <property type="entry name" value="Ubiquinol_cyt_c_Rdtase_Fe-S-su"/>
</dbReference>
<dbReference type="EMBL" id="UOFS01000005">
    <property type="protein sequence ID" value="VAW90984.1"/>
    <property type="molecule type" value="Genomic_DNA"/>
</dbReference>
<evidence type="ECO:0000256" key="5">
    <source>
        <dbReference type="ARBA" id="ARBA00019816"/>
    </source>
</evidence>
<dbReference type="GO" id="GO:0046872">
    <property type="term" value="F:metal ion binding"/>
    <property type="evidence" value="ECO:0007669"/>
    <property type="project" value="UniProtKB-KW"/>
</dbReference>
<evidence type="ECO:0000259" key="22">
    <source>
        <dbReference type="PROSITE" id="PS51296"/>
    </source>
</evidence>
<dbReference type="InterPro" id="IPR036922">
    <property type="entry name" value="Rieske_2Fe-2S_sf"/>
</dbReference>
<evidence type="ECO:0000256" key="15">
    <source>
        <dbReference type="ARBA" id="ARBA00023014"/>
    </source>
</evidence>
<dbReference type="EC" id="7.1.1.8" evidence="4"/>
<dbReference type="CDD" id="cd03470">
    <property type="entry name" value="Rieske_cytochrome_bc1"/>
    <property type="match status" value="1"/>
</dbReference>
<keyword evidence="16 21" id="KW-0472">Membrane</keyword>
<keyword evidence="7" id="KW-1003">Cell membrane</keyword>
<evidence type="ECO:0000256" key="20">
    <source>
        <dbReference type="ARBA" id="ARBA00034078"/>
    </source>
</evidence>
<protein>
    <recommendedName>
        <fullName evidence="5">Ubiquinol-cytochrome c reductase iron-sulfur subunit</fullName>
        <ecNumber evidence="4">7.1.1.8</ecNumber>
    </recommendedName>
    <alternativeName>
        <fullName evidence="19">Rieske iron-sulfur protein</fullName>
    </alternativeName>
</protein>
<evidence type="ECO:0000256" key="6">
    <source>
        <dbReference type="ARBA" id="ARBA00022448"/>
    </source>
</evidence>
<dbReference type="AlphaFoldDB" id="A0A3B1AB75"/>
<dbReference type="SUPFAM" id="SSF50022">
    <property type="entry name" value="ISP domain"/>
    <property type="match status" value="1"/>
</dbReference>
<feature type="domain" description="Rieske" evidence="22">
    <location>
        <begin position="88"/>
        <end position="193"/>
    </location>
</feature>
<comment type="function">
    <text evidence="1">Component of the ubiquinol-cytochrome c reductase complex (complex III or cytochrome b-c1 complex), which is a respiratory chain that generates an electrochemical potential coupled to ATP synthesis.</text>
</comment>
<dbReference type="GO" id="GO:0051537">
    <property type="term" value="F:2 iron, 2 sulfur cluster binding"/>
    <property type="evidence" value="ECO:0007669"/>
    <property type="project" value="UniProtKB-KW"/>
</dbReference>
<dbReference type="InterPro" id="IPR017941">
    <property type="entry name" value="Rieske_2Fe-2S"/>
</dbReference>
<dbReference type="Gene3D" id="1.20.5.510">
    <property type="entry name" value="Single helix bin"/>
    <property type="match status" value="1"/>
</dbReference>
<evidence type="ECO:0000256" key="11">
    <source>
        <dbReference type="ARBA" id="ARBA00022967"/>
    </source>
</evidence>
<accession>A0A3B1AB75</accession>
<evidence type="ECO:0000256" key="16">
    <source>
        <dbReference type="ARBA" id="ARBA00023136"/>
    </source>
</evidence>
<keyword evidence="23" id="KW-0560">Oxidoreductase</keyword>
<keyword evidence="11" id="KW-1278">Translocase</keyword>
<evidence type="ECO:0000256" key="18">
    <source>
        <dbReference type="ARBA" id="ARBA00029351"/>
    </source>
</evidence>
<keyword evidence="17" id="KW-1015">Disulfide bond</keyword>
<comment type="cofactor">
    <cofactor evidence="20">
        <name>[2Fe-2S] cluster</name>
        <dbReference type="ChEBI" id="CHEBI:190135"/>
    </cofactor>
</comment>
<dbReference type="PRINTS" id="PR00162">
    <property type="entry name" value="RIESKE"/>
</dbReference>
<evidence type="ECO:0000256" key="8">
    <source>
        <dbReference type="ARBA" id="ARBA00022692"/>
    </source>
</evidence>